<feature type="domain" description="C2H2-type" evidence="9">
    <location>
        <begin position="339"/>
        <end position="359"/>
    </location>
</feature>
<dbReference type="RefSeq" id="WP_094885855.1">
    <property type="nucleotide sequence ID" value="NZ_NPMS01000004.1"/>
</dbReference>
<evidence type="ECO:0000313" key="10">
    <source>
        <dbReference type="EMBL" id="OZU88763.1"/>
    </source>
</evidence>
<keyword evidence="8" id="KW-0175">Coiled coil</keyword>
<evidence type="ECO:0000259" key="9">
    <source>
        <dbReference type="PROSITE" id="PS00028"/>
    </source>
</evidence>
<dbReference type="Pfam" id="PF07282">
    <property type="entry name" value="Cas12f1-like_TNB"/>
    <property type="match status" value="1"/>
</dbReference>
<dbReference type="Pfam" id="PF01385">
    <property type="entry name" value="OrfB_IS605"/>
    <property type="match status" value="1"/>
</dbReference>
<evidence type="ECO:0000256" key="3">
    <source>
        <dbReference type="ARBA" id="ARBA00022578"/>
    </source>
</evidence>
<dbReference type="InterPro" id="IPR051399">
    <property type="entry name" value="RNA-guided_DNA_endo/Transpos"/>
</dbReference>
<protein>
    <submittedName>
        <fullName evidence="10">Transposase</fullName>
    </submittedName>
</protein>
<gene>
    <name evidence="10" type="ORF">CIL03_10785</name>
</gene>
<evidence type="ECO:0000256" key="4">
    <source>
        <dbReference type="ARBA" id="ARBA00022723"/>
    </source>
</evidence>
<proteinExistence type="inferred from homology"/>
<accession>A0A265N9U0</accession>
<keyword evidence="6" id="KW-0238">DNA-binding</keyword>
<dbReference type="GO" id="GO:0003677">
    <property type="term" value="F:DNA binding"/>
    <property type="evidence" value="ECO:0007669"/>
    <property type="project" value="UniProtKB-KW"/>
</dbReference>
<keyword evidence="4" id="KW-0479">Metal-binding</keyword>
<dbReference type="GO" id="GO:0032196">
    <property type="term" value="P:transposition"/>
    <property type="evidence" value="ECO:0007669"/>
    <property type="project" value="UniProtKB-KW"/>
</dbReference>
<dbReference type="EMBL" id="NPMS01000004">
    <property type="protein sequence ID" value="OZU88763.1"/>
    <property type="molecule type" value="Genomic_DNA"/>
</dbReference>
<evidence type="ECO:0000256" key="2">
    <source>
        <dbReference type="ARBA" id="ARBA00011044"/>
    </source>
</evidence>
<dbReference type="NCBIfam" id="NF040570">
    <property type="entry name" value="guided_TnpB"/>
    <property type="match status" value="1"/>
</dbReference>
<dbReference type="NCBIfam" id="TIGR01766">
    <property type="entry name" value="IS200/IS605 family accessory protein TnpB-like domain"/>
    <property type="match status" value="1"/>
</dbReference>
<evidence type="ECO:0000256" key="5">
    <source>
        <dbReference type="ARBA" id="ARBA00022833"/>
    </source>
</evidence>
<dbReference type="GO" id="GO:0006310">
    <property type="term" value="P:DNA recombination"/>
    <property type="evidence" value="ECO:0007669"/>
    <property type="project" value="UniProtKB-KW"/>
</dbReference>
<feature type="coiled-coil region" evidence="8">
    <location>
        <begin position="224"/>
        <end position="251"/>
    </location>
</feature>
<dbReference type="OrthoDB" id="56768at2"/>
<keyword evidence="7" id="KW-0233">DNA recombination</keyword>
<evidence type="ECO:0000256" key="8">
    <source>
        <dbReference type="SAM" id="Coils"/>
    </source>
</evidence>
<evidence type="ECO:0000313" key="11">
    <source>
        <dbReference type="Proteomes" id="UP000216498"/>
    </source>
</evidence>
<comment type="similarity">
    <text evidence="1">In the C-terminal section; belongs to the transposase 35 family.</text>
</comment>
<dbReference type="GO" id="GO:0046872">
    <property type="term" value="F:metal ion binding"/>
    <property type="evidence" value="ECO:0007669"/>
    <property type="project" value="UniProtKB-KW"/>
</dbReference>
<name>A0A265N9U0_9BACI</name>
<dbReference type="InterPro" id="IPR001959">
    <property type="entry name" value="Transposase"/>
</dbReference>
<evidence type="ECO:0000256" key="1">
    <source>
        <dbReference type="ARBA" id="ARBA00008761"/>
    </source>
</evidence>
<dbReference type="InterPro" id="IPR013087">
    <property type="entry name" value="Znf_C2H2_type"/>
</dbReference>
<dbReference type="Proteomes" id="UP000216498">
    <property type="component" value="Unassembled WGS sequence"/>
</dbReference>
<evidence type="ECO:0000256" key="7">
    <source>
        <dbReference type="ARBA" id="ARBA00023172"/>
    </source>
</evidence>
<sequence>MLLNYKYEIYPSESQKETLEYWLAICRQQYNSALLDKLNYYRKYKKGLSHMLLQKQLTQDKKKLTFLKTLPSQPLQEVFFRLEKAYNKFFKGDANYPKLKKHKDYTSITFTQFGTGTRKVKNKKTGMTKIQPVRYAASFDSDGNLFISKLGSIKIILHRKPEGNIKQAIIKRKGNRWFAIFSVERPANPPEILADLIKTTGIDVGIKKFAVLSDGTEIDNPTYLRIKEKSLKRQQKKLSRMKRSSNNWKKQVEKVQKIHAKVANQRRDFQHKQSYWISNKYSVVIVEDLTIRNMVKNRHLAKSIHDAGWGSFKHMLMYKCERNGGFFVKVKPHYTSQNCSACGRTVKKSLSIRTHLCKHCGTILDRDHNAAMNIEKAGLQQIKWKPIA</sequence>
<dbReference type="Pfam" id="PF12323">
    <property type="entry name" value="HTH_OrfB_IS605"/>
    <property type="match status" value="1"/>
</dbReference>
<keyword evidence="5" id="KW-0862">Zinc</keyword>
<dbReference type="InterPro" id="IPR021027">
    <property type="entry name" value="Transposase_put_HTH"/>
</dbReference>
<organism evidence="10 11">
    <name type="scientific">Virgibacillus indicus</name>
    <dbReference type="NCBI Taxonomy" id="2024554"/>
    <lineage>
        <taxon>Bacteria</taxon>
        <taxon>Bacillati</taxon>
        <taxon>Bacillota</taxon>
        <taxon>Bacilli</taxon>
        <taxon>Bacillales</taxon>
        <taxon>Bacillaceae</taxon>
        <taxon>Virgibacillus</taxon>
    </lineage>
</organism>
<dbReference type="PROSITE" id="PS00028">
    <property type="entry name" value="ZINC_FINGER_C2H2_1"/>
    <property type="match status" value="1"/>
</dbReference>
<comment type="caution">
    <text evidence="10">The sequence shown here is derived from an EMBL/GenBank/DDBJ whole genome shotgun (WGS) entry which is preliminary data.</text>
</comment>
<keyword evidence="11" id="KW-1185">Reference proteome</keyword>
<dbReference type="InterPro" id="IPR010095">
    <property type="entry name" value="Cas12f1-like_TNB"/>
</dbReference>
<dbReference type="PANTHER" id="PTHR30405:SF25">
    <property type="entry name" value="RNA-GUIDED DNA ENDONUCLEASE INSQ-RELATED"/>
    <property type="match status" value="1"/>
</dbReference>
<dbReference type="PANTHER" id="PTHR30405">
    <property type="entry name" value="TRANSPOSASE"/>
    <property type="match status" value="1"/>
</dbReference>
<reference evidence="10 11" key="1">
    <citation type="submission" date="2017-08" db="EMBL/GenBank/DDBJ databases">
        <title>Virgibacillus indicus sp. nov. and Virgibacillus profoundi sp. nov, two moderately halophilic bacteria isolated from marine sediment by using the Microfluidic Streak Plate.</title>
        <authorList>
            <person name="Xu B."/>
            <person name="Hu B."/>
            <person name="Wang J."/>
            <person name="Zhu Y."/>
            <person name="Huang L."/>
            <person name="Du W."/>
            <person name="Huang Y."/>
        </authorList>
    </citation>
    <scope>NUCLEOTIDE SEQUENCE [LARGE SCALE GENOMIC DNA]</scope>
    <source>
        <strain evidence="10 11">IO3-P2-C2</strain>
    </source>
</reference>
<dbReference type="AlphaFoldDB" id="A0A265N9U0"/>
<evidence type="ECO:0000256" key="6">
    <source>
        <dbReference type="ARBA" id="ARBA00023125"/>
    </source>
</evidence>
<comment type="similarity">
    <text evidence="2">In the N-terminal section; belongs to the transposase 2 family.</text>
</comment>
<keyword evidence="3" id="KW-0815">Transposition</keyword>